<reference evidence="2 3" key="1">
    <citation type="journal article" date="2015" name="Nature">
        <title>rRNA introns, odd ribosomes, and small enigmatic genomes across a large radiation of phyla.</title>
        <authorList>
            <person name="Brown C.T."/>
            <person name="Hug L.A."/>
            <person name="Thomas B.C."/>
            <person name="Sharon I."/>
            <person name="Castelle C.J."/>
            <person name="Singh A."/>
            <person name="Wilkins M.J."/>
            <person name="Williams K.H."/>
            <person name="Banfield J.F."/>
        </authorList>
    </citation>
    <scope>NUCLEOTIDE SEQUENCE [LARGE SCALE GENOMIC DNA]</scope>
</reference>
<gene>
    <name evidence="2" type="ORF">UT30_C0013G0023</name>
</gene>
<evidence type="ECO:0000259" key="1">
    <source>
        <dbReference type="PROSITE" id="PS51819"/>
    </source>
</evidence>
<organism evidence="2 3">
    <name type="scientific">Candidatus Uhrbacteria bacterium GW2011_GWF2_39_13</name>
    <dbReference type="NCBI Taxonomy" id="1618995"/>
    <lineage>
        <taxon>Bacteria</taxon>
        <taxon>Candidatus Uhriibacteriota</taxon>
    </lineage>
</organism>
<evidence type="ECO:0000313" key="2">
    <source>
        <dbReference type="EMBL" id="KKR04062.1"/>
    </source>
</evidence>
<dbReference type="PANTHER" id="PTHR35006">
    <property type="entry name" value="GLYOXALASE FAMILY PROTEIN (AFU_ORTHOLOGUE AFUA_5G14830)"/>
    <property type="match status" value="1"/>
</dbReference>
<sequence length="122" mass="13885">MIDHITLRVSDLEKSKNFYDQVLSVLSLKIVLGKEGQFWGWGADKNPEFEISIPEENDPPHKRVHVAFKAKDKEMVDSFHKTAVEIGGIDNGRPGPRPDYSDTYYAAFVRDLDGNNIEVCIY</sequence>
<keyword evidence="2" id="KW-0456">Lyase</keyword>
<dbReference type="Proteomes" id="UP000033935">
    <property type="component" value="Unassembled WGS sequence"/>
</dbReference>
<dbReference type="AlphaFoldDB" id="A0A0G0QR01"/>
<dbReference type="EMBL" id="LBWG01000013">
    <property type="protein sequence ID" value="KKR04062.1"/>
    <property type="molecule type" value="Genomic_DNA"/>
</dbReference>
<dbReference type="Pfam" id="PF00903">
    <property type="entry name" value="Glyoxalase"/>
    <property type="match status" value="1"/>
</dbReference>
<dbReference type="InterPro" id="IPR004360">
    <property type="entry name" value="Glyas_Fos-R_dOase_dom"/>
</dbReference>
<evidence type="ECO:0000313" key="3">
    <source>
        <dbReference type="Proteomes" id="UP000033935"/>
    </source>
</evidence>
<dbReference type="PANTHER" id="PTHR35006:SF2">
    <property type="entry name" value="GLYOXALASE FAMILY PROTEIN (AFU_ORTHOLOGUE AFUA_5G14830)"/>
    <property type="match status" value="1"/>
</dbReference>
<dbReference type="Gene3D" id="3.10.180.10">
    <property type="entry name" value="2,3-Dihydroxybiphenyl 1,2-Dioxygenase, domain 1"/>
    <property type="match status" value="1"/>
</dbReference>
<feature type="domain" description="VOC" evidence="1">
    <location>
        <begin position="1"/>
        <end position="122"/>
    </location>
</feature>
<dbReference type="InterPro" id="IPR029068">
    <property type="entry name" value="Glyas_Bleomycin-R_OHBP_Dase"/>
</dbReference>
<dbReference type="InterPro" id="IPR037523">
    <property type="entry name" value="VOC_core"/>
</dbReference>
<comment type="caution">
    <text evidence="2">The sequence shown here is derived from an EMBL/GenBank/DDBJ whole genome shotgun (WGS) entry which is preliminary data.</text>
</comment>
<dbReference type="SUPFAM" id="SSF54593">
    <property type="entry name" value="Glyoxalase/Bleomycin resistance protein/Dihydroxybiphenyl dioxygenase"/>
    <property type="match status" value="1"/>
</dbReference>
<dbReference type="CDD" id="cd07262">
    <property type="entry name" value="VOC_like"/>
    <property type="match status" value="1"/>
</dbReference>
<proteinExistence type="predicted"/>
<protein>
    <submittedName>
        <fullName evidence="2">Lactoylglutathione lyase-like protein lyase</fullName>
    </submittedName>
</protein>
<dbReference type="PROSITE" id="PS51819">
    <property type="entry name" value="VOC"/>
    <property type="match status" value="1"/>
</dbReference>
<dbReference type="GO" id="GO:0016829">
    <property type="term" value="F:lyase activity"/>
    <property type="evidence" value="ECO:0007669"/>
    <property type="project" value="UniProtKB-KW"/>
</dbReference>
<name>A0A0G0QR01_9BACT</name>
<accession>A0A0G0QR01</accession>